<feature type="domain" description="Carbohydrate kinase PfkB" evidence="4">
    <location>
        <begin position="14"/>
        <end position="287"/>
    </location>
</feature>
<keyword evidence="6" id="KW-1185">Reference proteome</keyword>
<dbReference type="EMBL" id="JAVDTX010000001">
    <property type="protein sequence ID" value="MDR6844162.1"/>
    <property type="molecule type" value="Genomic_DNA"/>
</dbReference>
<keyword evidence="2 5" id="KW-0808">Transferase</keyword>
<keyword evidence="3" id="KW-0418">Kinase</keyword>
<evidence type="ECO:0000256" key="2">
    <source>
        <dbReference type="ARBA" id="ARBA00022679"/>
    </source>
</evidence>
<dbReference type="InterPro" id="IPR050306">
    <property type="entry name" value="PfkB_Carbo_kinase"/>
</dbReference>
<dbReference type="PANTHER" id="PTHR43085:SF57">
    <property type="entry name" value="CARBOHYDRATE KINASE PFKB DOMAIN-CONTAINING PROTEIN"/>
    <property type="match status" value="1"/>
</dbReference>
<dbReference type="InterPro" id="IPR029056">
    <property type="entry name" value="Ribokinase-like"/>
</dbReference>
<accession>A0ABU1RZF3</accession>
<reference evidence="5 6" key="1">
    <citation type="submission" date="2023-07" db="EMBL/GenBank/DDBJ databases">
        <title>Sorghum-associated microbial communities from plants grown in Nebraska, USA.</title>
        <authorList>
            <person name="Schachtman D."/>
        </authorList>
    </citation>
    <scope>NUCLEOTIDE SEQUENCE [LARGE SCALE GENOMIC DNA]</scope>
    <source>
        <strain evidence="5 6">BE124</strain>
    </source>
</reference>
<dbReference type="PANTHER" id="PTHR43085">
    <property type="entry name" value="HEXOKINASE FAMILY MEMBER"/>
    <property type="match status" value="1"/>
</dbReference>
<evidence type="ECO:0000256" key="3">
    <source>
        <dbReference type="ARBA" id="ARBA00022777"/>
    </source>
</evidence>
<sequence length="309" mass="34486">MNTTNSKINVVCFGEVLFDVFPTHKKIGGAPLNVAIRLASLGIQSQIISRIGNDEIGKEVLQHIKDNNVNSDSIQIDNNLKTGEVIVQLNEKGSASYTINYPAAWDKIIETPEDEITIKKADALVFGSLACRDTTSQNTLFELINYAKYTVFDVNLRTPFYTKELLNHLMHEADFIKFNDEEIYEISEYLESPFHSLEQNIIFISKHTNTKHICVTKGSHGAVLYYNNQFYYNSGYKIKVADTVGAGDSFLAGLLSKLLAKEEPQNAINFACAIGALVAQKEGANPKIDESTIDFFMNPTKTQNINKLT</sequence>
<dbReference type="Gene3D" id="3.40.1190.20">
    <property type="match status" value="1"/>
</dbReference>
<dbReference type="InterPro" id="IPR011611">
    <property type="entry name" value="PfkB_dom"/>
</dbReference>
<dbReference type="GO" id="GO:0008865">
    <property type="term" value="F:fructokinase activity"/>
    <property type="evidence" value="ECO:0007669"/>
    <property type="project" value="UniProtKB-EC"/>
</dbReference>
<organism evidence="5 6">
    <name type="scientific">Flavobacterium granuli</name>
    <dbReference type="NCBI Taxonomy" id="280093"/>
    <lineage>
        <taxon>Bacteria</taxon>
        <taxon>Pseudomonadati</taxon>
        <taxon>Bacteroidota</taxon>
        <taxon>Flavobacteriia</taxon>
        <taxon>Flavobacteriales</taxon>
        <taxon>Flavobacteriaceae</taxon>
        <taxon>Flavobacterium</taxon>
    </lineage>
</organism>
<dbReference type="RefSeq" id="WP_310004240.1">
    <property type="nucleotide sequence ID" value="NZ_JAVDTX010000001.1"/>
</dbReference>
<protein>
    <submittedName>
        <fullName evidence="5">Fructokinase</fullName>
        <ecNumber evidence="5">2.7.1.4</ecNumber>
    </submittedName>
</protein>
<gene>
    <name evidence="5" type="ORF">J2W95_000842</name>
</gene>
<evidence type="ECO:0000256" key="1">
    <source>
        <dbReference type="ARBA" id="ARBA00010688"/>
    </source>
</evidence>
<dbReference type="InterPro" id="IPR002173">
    <property type="entry name" value="Carboh/pur_kinase_PfkB_CS"/>
</dbReference>
<dbReference type="SUPFAM" id="SSF53613">
    <property type="entry name" value="Ribokinase-like"/>
    <property type="match status" value="1"/>
</dbReference>
<dbReference type="Pfam" id="PF00294">
    <property type="entry name" value="PfkB"/>
    <property type="match status" value="1"/>
</dbReference>
<dbReference type="Proteomes" id="UP001261871">
    <property type="component" value="Unassembled WGS sequence"/>
</dbReference>
<dbReference type="EC" id="2.7.1.4" evidence="5"/>
<name>A0ABU1RZF3_9FLAO</name>
<evidence type="ECO:0000313" key="5">
    <source>
        <dbReference type="EMBL" id="MDR6844162.1"/>
    </source>
</evidence>
<dbReference type="PROSITE" id="PS00584">
    <property type="entry name" value="PFKB_KINASES_2"/>
    <property type="match status" value="1"/>
</dbReference>
<dbReference type="CDD" id="cd01167">
    <property type="entry name" value="bac_FRK"/>
    <property type="match status" value="1"/>
</dbReference>
<comment type="caution">
    <text evidence="5">The sequence shown here is derived from an EMBL/GenBank/DDBJ whole genome shotgun (WGS) entry which is preliminary data.</text>
</comment>
<dbReference type="PROSITE" id="PS00583">
    <property type="entry name" value="PFKB_KINASES_1"/>
    <property type="match status" value="1"/>
</dbReference>
<evidence type="ECO:0000313" key="6">
    <source>
        <dbReference type="Proteomes" id="UP001261871"/>
    </source>
</evidence>
<comment type="similarity">
    <text evidence="1">Belongs to the carbohydrate kinase PfkB family.</text>
</comment>
<evidence type="ECO:0000259" key="4">
    <source>
        <dbReference type="Pfam" id="PF00294"/>
    </source>
</evidence>
<proteinExistence type="inferred from homology"/>